<reference evidence="7" key="1">
    <citation type="submission" date="2025-08" db="UniProtKB">
        <authorList>
            <consortium name="RefSeq"/>
        </authorList>
    </citation>
    <scope>IDENTIFICATION</scope>
    <source>
        <tissue evidence="7">Whole sample</tissue>
    </source>
</reference>
<sequence>MSSVPSGKDNESGSPLKQSGLRKPHQTTRDKLQNGLDSSNNLQSNLSVNAPEFVPRKTTFSVTAAEFVPRQPSYPQYSQPLYQEFQGLQLEGYGPPPMTSQQVLDNFRSALFALINQPGNMEELMRGVIEEIYQLPPTEPSIENQLVDLLFEQCVTEPNFRYTGARLCRLLCKELHSHPMFQNFRSTFLTRCKAEYLKKEEMISNPKTIERLCGFTMFIGELFLNLEVEKEGGKLEKIGILRSPVLKDLLLILLSHPTDFTVKCAAQLLKLTGSTIEDTACLNKPEEGSYDEVFLQIRQLDSYPHLNKTSKCLIKSVLDLKDNNWGRSRSSNPVTPEDSYPPNYQQAANFTQNEPIFYNQQGQPITAQEAGYLDQDYEQYLQEDEEEEYARWEAGELEEGGHWVEGGDYQPWSDQDEYYQTGPFSENYMDEEIEAAYEEFLRQQPPPPQ</sequence>
<keyword evidence="2" id="KW-0963">Cytoplasm</keyword>
<proteinExistence type="predicted"/>
<dbReference type="OrthoDB" id="8171816at2759"/>
<dbReference type="InterPro" id="IPR003890">
    <property type="entry name" value="MIF4G-like_typ-3"/>
</dbReference>
<dbReference type="InterPro" id="IPR051367">
    <property type="entry name" value="mRNA_TranslReg/HistoneTransl"/>
</dbReference>
<dbReference type="Gene3D" id="1.25.40.180">
    <property type="match status" value="1"/>
</dbReference>
<dbReference type="GO" id="GO:0006446">
    <property type="term" value="P:regulation of translational initiation"/>
    <property type="evidence" value="ECO:0007669"/>
    <property type="project" value="TreeGrafter"/>
</dbReference>
<evidence type="ECO:0000256" key="3">
    <source>
        <dbReference type="ARBA" id="ARBA00022845"/>
    </source>
</evidence>
<feature type="domain" description="MIF4G" evidence="5">
    <location>
        <begin position="105"/>
        <end position="324"/>
    </location>
</feature>
<evidence type="ECO:0000256" key="4">
    <source>
        <dbReference type="SAM" id="MobiDB-lite"/>
    </source>
</evidence>
<dbReference type="GeneID" id="111120891"/>
<dbReference type="GO" id="GO:0008494">
    <property type="term" value="F:translation activator activity"/>
    <property type="evidence" value="ECO:0007669"/>
    <property type="project" value="TreeGrafter"/>
</dbReference>
<accession>A0A8B8CPA4</accession>
<evidence type="ECO:0000313" key="6">
    <source>
        <dbReference type="Proteomes" id="UP000694844"/>
    </source>
</evidence>
<dbReference type="Proteomes" id="UP000694844">
    <property type="component" value="Chromosome 2"/>
</dbReference>
<dbReference type="PANTHER" id="PTHR23254:SF15">
    <property type="entry name" value="POLYADENYLATE-BINDING PROTEIN-INTERACTING PROTEIN 1"/>
    <property type="match status" value="1"/>
</dbReference>
<comment type="subcellular location">
    <subcellularLocation>
        <location evidence="1">Cytoplasm</location>
    </subcellularLocation>
</comment>
<feature type="compositionally biased region" description="Low complexity" evidence="4">
    <location>
        <begin position="33"/>
        <end position="47"/>
    </location>
</feature>
<keyword evidence="3" id="KW-0810">Translation regulation</keyword>
<dbReference type="SMART" id="SM00543">
    <property type="entry name" value="MIF4G"/>
    <property type="match status" value="1"/>
</dbReference>
<dbReference type="SUPFAM" id="SSF48371">
    <property type="entry name" value="ARM repeat"/>
    <property type="match status" value="1"/>
</dbReference>
<organism evidence="6 7">
    <name type="scientific">Crassostrea virginica</name>
    <name type="common">Eastern oyster</name>
    <dbReference type="NCBI Taxonomy" id="6565"/>
    <lineage>
        <taxon>Eukaryota</taxon>
        <taxon>Metazoa</taxon>
        <taxon>Spiralia</taxon>
        <taxon>Lophotrochozoa</taxon>
        <taxon>Mollusca</taxon>
        <taxon>Bivalvia</taxon>
        <taxon>Autobranchia</taxon>
        <taxon>Pteriomorphia</taxon>
        <taxon>Ostreida</taxon>
        <taxon>Ostreoidea</taxon>
        <taxon>Ostreidae</taxon>
        <taxon>Crassostrea</taxon>
    </lineage>
</organism>
<evidence type="ECO:0000256" key="1">
    <source>
        <dbReference type="ARBA" id="ARBA00004496"/>
    </source>
</evidence>
<keyword evidence="6" id="KW-1185">Reference proteome</keyword>
<protein>
    <submittedName>
        <fullName evidence="7">Polyadenylate-binding protein-interacting protein 1-like</fullName>
    </submittedName>
</protein>
<dbReference type="RefSeq" id="XP_022317620.1">
    <property type="nucleotide sequence ID" value="XM_022461912.1"/>
</dbReference>
<evidence type="ECO:0000259" key="5">
    <source>
        <dbReference type="SMART" id="SM00543"/>
    </source>
</evidence>
<name>A0A8B8CPA4_CRAVI</name>
<dbReference type="AlphaFoldDB" id="A0A8B8CPA4"/>
<dbReference type="GO" id="GO:0003723">
    <property type="term" value="F:RNA binding"/>
    <property type="evidence" value="ECO:0007669"/>
    <property type="project" value="InterPro"/>
</dbReference>
<evidence type="ECO:0000313" key="7">
    <source>
        <dbReference type="RefSeq" id="XP_022317620.1"/>
    </source>
</evidence>
<gene>
    <name evidence="7" type="primary">LOC111120891</name>
</gene>
<dbReference type="InterPro" id="IPR016024">
    <property type="entry name" value="ARM-type_fold"/>
</dbReference>
<dbReference type="Pfam" id="PF02854">
    <property type="entry name" value="MIF4G"/>
    <property type="match status" value="1"/>
</dbReference>
<feature type="region of interest" description="Disordered" evidence="4">
    <location>
        <begin position="401"/>
        <end position="422"/>
    </location>
</feature>
<evidence type="ECO:0000256" key="2">
    <source>
        <dbReference type="ARBA" id="ARBA00022490"/>
    </source>
</evidence>
<dbReference type="GO" id="GO:0005737">
    <property type="term" value="C:cytoplasm"/>
    <property type="evidence" value="ECO:0007669"/>
    <property type="project" value="UniProtKB-SubCell"/>
</dbReference>
<feature type="region of interest" description="Disordered" evidence="4">
    <location>
        <begin position="1"/>
        <end position="50"/>
    </location>
</feature>
<dbReference type="PANTHER" id="PTHR23254">
    <property type="entry name" value="EIF4G DOMAIN PROTEIN"/>
    <property type="match status" value="1"/>
</dbReference>
<dbReference type="KEGG" id="cvn:111120891"/>